<name>V4AEJ7_LOTGI</name>
<dbReference type="OrthoDB" id="10253982at2759"/>
<dbReference type="Proteomes" id="UP000030746">
    <property type="component" value="Unassembled WGS sequence"/>
</dbReference>
<dbReference type="RefSeq" id="XP_009055764.1">
    <property type="nucleotide sequence ID" value="XM_009057516.1"/>
</dbReference>
<dbReference type="PANTHER" id="PTHR12121">
    <property type="entry name" value="CARBON CATABOLITE REPRESSOR PROTEIN 4"/>
    <property type="match status" value="1"/>
</dbReference>
<organism evidence="2 3">
    <name type="scientific">Lottia gigantea</name>
    <name type="common">Giant owl limpet</name>
    <dbReference type="NCBI Taxonomy" id="225164"/>
    <lineage>
        <taxon>Eukaryota</taxon>
        <taxon>Metazoa</taxon>
        <taxon>Spiralia</taxon>
        <taxon>Lophotrochozoa</taxon>
        <taxon>Mollusca</taxon>
        <taxon>Gastropoda</taxon>
        <taxon>Patellogastropoda</taxon>
        <taxon>Lottioidea</taxon>
        <taxon>Lottiidae</taxon>
        <taxon>Lottia</taxon>
    </lineage>
</organism>
<evidence type="ECO:0000259" key="1">
    <source>
        <dbReference type="Pfam" id="PF03372"/>
    </source>
</evidence>
<dbReference type="OMA" id="WRPPQFC"/>
<dbReference type="InterPro" id="IPR005135">
    <property type="entry name" value="Endo/exonuclease/phosphatase"/>
</dbReference>
<gene>
    <name evidence="2" type="ORF">LOTGIDRAFT_118950</name>
</gene>
<dbReference type="CTD" id="20231680"/>
<dbReference type="InterPro" id="IPR036691">
    <property type="entry name" value="Endo/exonu/phosph_ase_sf"/>
</dbReference>
<dbReference type="Gene3D" id="3.60.10.10">
    <property type="entry name" value="Endonuclease/exonuclease/phosphatase"/>
    <property type="match status" value="1"/>
</dbReference>
<evidence type="ECO:0000313" key="3">
    <source>
        <dbReference type="Proteomes" id="UP000030746"/>
    </source>
</evidence>
<dbReference type="STRING" id="225164.V4AEJ7"/>
<dbReference type="AlphaFoldDB" id="V4AEJ7"/>
<sequence>MRYERDGPKTGKPGLPFSIMSYNVLSQNLLENHMYLYKSCPPEALDWDMRSEKLLTEIKLYSPDIICLQEVQSDHYESFFKNKLFKLGYGSEYIKRSGDKPDGCATFYKQTKFTLVQSTPIEFYKGDILDRDNVALILELSPNTKLYHGSVRKIGIANTHLLYNPKRGDIKLAQLMVLLAELDKILLRNSTEKKPSYFPLLLCGDFNSEPHGDLYKFLTTGFLNYEGRLARNLSGQYEGTRGRNYQMKKHFFSSSFGITDQCQYVQNVVERQESQTQTSEKQIHENSKTLRHFSQSSGRLWHNFNLISAYNHRIQRLGFREYEVTSQHAHEACCVDYIFYSGSRGNSQGHSSYREGKLKLLARYGLMSSQELYRMGGLPNKVHPSDHMCLISKFLLR</sequence>
<dbReference type="HOGENOM" id="CLU_016428_0_2_1"/>
<dbReference type="Pfam" id="PF03372">
    <property type="entry name" value="Exo_endo_phos"/>
    <property type="match status" value="1"/>
</dbReference>
<accession>V4AEJ7</accession>
<proteinExistence type="predicted"/>
<dbReference type="KEGG" id="lgi:LOTGIDRAFT_118950"/>
<dbReference type="InterPro" id="IPR050410">
    <property type="entry name" value="CCR4/nocturin_mRNA_transcr"/>
</dbReference>
<dbReference type="GO" id="GO:0000175">
    <property type="term" value="F:3'-5'-RNA exonuclease activity"/>
    <property type="evidence" value="ECO:0007669"/>
    <property type="project" value="TreeGrafter"/>
</dbReference>
<dbReference type="EMBL" id="KB201891">
    <property type="protein sequence ID" value="ESO93565.1"/>
    <property type="molecule type" value="Genomic_DNA"/>
</dbReference>
<keyword evidence="3" id="KW-1185">Reference proteome</keyword>
<dbReference type="GeneID" id="20231680"/>
<evidence type="ECO:0000313" key="2">
    <source>
        <dbReference type="EMBL" id="ESO93565.1"/>
    </source>
</evidence>
<reference evidence="2 3" key="1">
    <citation type="journal article" date="2013" name="Nature">
        <title>Insights into bilaterian evolution from three spiralian genomes.</title>
        <authorList>
            <person name="Simakov O."/>
            <person name="Marletaz F."/>
            <person name="Cho S.J."/>
            <person name="Edsinger-Gonzales E."/>
            <person name="Havlak P."/>
            <person name="Hellsten U."/>
            <person name="Kuo D.H."/>
            <person name="Larsson T."/>
            <person name="Lv J."/>
            <person name="Arendt D."/>
            <person name="Savage R."/>
            <person name="Osoegawa K."/>
            <person name="de Jong P."/>
            <person name="Grimwood J."/>
            <person name="Chapman J.A."/>
            <person name="Shapiro H."/>
            <person name="Aerts A."/>
            <person name="Otillar R.P."/>
            <person name="Terry A.Y."/>
            <person name="Boore J.L."/>
            <person name="Grigoriev I.V."/>
            <person name="Lindberg D.R."/>
            <person name="Seaver E.C."/>
            <person name="Weisblat D.A."/>
            <person name="Putnam N.H."/>
            <person name="Rokhsar D.S."/>
        </authorList>
    </citation>
    <scope>NUCLEOTIDE SEQUENCE [LARGE SCALE GENOMIC DNA]</scope>
</reference>
<protein>
    <recommendedName>
        <fullName evidence="1">Endonuclease/exonuclease/phosphatase domain-containing protein</fullName>
    </recommendedName>
</protein>
<dbReference type="PANTHER" id="PTHR12121:SF34">
    <property type="entry name" value="PROTEIN ANGEL"/>
    <property type="match status" value="1"/>
</dbReference>
<dbReference type="SUPFAM" id="SSF56219">
    <property type="entry name" value="DNase I-like"/>
    <property type="match status" value="1"/>
</dbReference>
<feature type="domain" description="Endonuclease/exonuclease/phosphatase" evidence="1">
    <location>
        <begin position="20"/>
        <end position="387"/>
    </location>
</feature>